<evidence type="ECO:0000256" key="13">
    <source>
        <dbReference type="ARBA" id="ARBA00023125"/>
    </source>
</evidence>
<keyword evidence="2" id="KW-0808">Transferase</keyword>
<dbReference type="AlphaFoldDB" id="Q2QZE5"/>
<dbReference type="GO" id="GO:0004190">
    <property type="term" value="F:aspartic-type endopeptidase activity"/>
    <property type="evidence" value="ECO:0007669"/>
    <property type="project" value="UniProtKB-KW"/>
</dbReference>
<reference evidence="18" key="1">
    <citation type="journal article" date="2005" name="BMC Biol.">
        <title>The sequence of rice chromosomes 11 and 12, rich in disease resistance genes and recent gene duplications.</title>
        <authorList>
            <consortium name="The rice chromosomes 11 and 12 sequencing consortia"/>
        </authorList>
    </citation>
    <scope>NUCLEOTIDE SEQUENCE [LARGE SCALE GENOMIC DNA]</scope>
</reference>
<keyword evidence="5" id="KW-0479">Metal-binding</keyword>
<keyword evidence="4" id="KW-0540">Nuclease</keyword>
<accession>Q2QZE5</accession>
<evidence type="ECO:0000256" key="2">
    <source>
        <dbReference type="ARBA" id="ARBA00022679"/>
    </source>
</evidence>
<feature type="domain" description="Integrase catalytic" evidence="17">
    <location>
        <begin position="423"/>
        <end position="590"/>
    </location>
</feature>
<dbReference type="Pfam" id="PF24626">
    <property type="entry name" value="SH3_Tf2-1"/>
    <property type="match status" value="1"/>
</dbReference>
<dbReference type="CDD" id="cd01647">
    <property type="entry name" value="RT_LTR"/>
    <property type="match status" value="1"/>
</dbReference>
<gene>
    <name evidence="18" type="ordered locus">LOC_Os11g46270</name>
</gene>
<name>Q2QZE5_ORYSJ</name>
<dbReference type="InterPro" id="IPR036397">
    <property type="entry name" value="RNaseH_sf"/>
</dbReference>
<evidence type="ECO:0000256" key="9">
    <source>
        <dbReference type="ARBA" id="ARBA00022842"/>
    </source>
</evidence>
<dbReference type="GO" id="GO:0006508">
    <property type="term" value="P:proteolysis"/>
    <property type="evidence" value="ECO:0007669"/>
    <property type="project" value="UniProtKB-KW"/>
</dbReference>
<dbReference type="InterPro" id="IPR012337">
    <property type="entry name" value="RNaseH-like_sf"/>
</dbReference>
<evidence type="ECO:0000256" key="4">
    <source>
        <dbReference type="ARBA" id="ARBA00022722"/>
    </source>
</evidence>
<dbReference type="InterPro" id="IPR043502">
    <property type="entry name" value="DNA/RNA_pol_sf"/>
</dbReference>
<sequence>MEYLDKFVVVFIDDILIYSKNEEAHAQHLRMVLDKLRKHRLYVKFSKCEFWLKEVAFLGHVLSEGGVAVNPSNVQNVLNGKQPQSVPEVRSFLGLAGYYRRFIENFSRIARPMTQLLKKEQKFEWSTACEASFQELKRRLTTAPVLVMPDTRKGFDIYCDASHHGLGCVLMQDGKVVAYASRQLRPHEVNYPTHDLELAAVVHALKIWRHYLIGNQCEIYTDHKSLKYFFTQPDLNLRQRRWLELIKDYDLGIHYHPGKANVVADALSRKLHHITASFLVNQPELHEEFQKLNLEVVEDGFIAALALQPTLQSQIKAAQLTDKRVAKIKTQIKEGLTSNFSQSPNGIILHGKQIYVPDDLQIRELILKEAHESPLSIHPGCTKMYQDLRTRYWWPSMRRDIAAYVAICDVCQRIKAEHQRLAGLLQPLQVPEWKFDEVGMDFITGLPKTPHGHDSIWVIVDRLTKVAHFIPVHMTYNGAKLAELYMTHIIRLHGVPKAIVSDRGPQFTSRFWENLHDLLGTELFFSTAFHPQTGGQTERTNQILEDMLRACVLTYGTNWEKCLAFAEFSYNNSYQASLQMSPFEALYGRKCRTPLFWSEVGERQFFGPSIINEAQQNVDLIRKRLKEAQSRLKSYADRRRRELSFEVGDFVYLKVSPLRGTRRFQVHGKLAPRYIGPYKILARRGEVAYQLELPPQLSDMHDVFHVSQLKKCLRVPTELTPVEHINLQPDLSYQEYPIRILEEAERHTRSRSIKMLKVQWSNHTPEEATWEQEDRLKADFPSFFS</sequence>
<evidence type="ECO:0000256" key="10">
    <source>
        <dbReference type="ARBA" id="ARBA00022908"/>
    </source>
</evidence>
<organism evidence="18">
    <name type="scientific">Oryza sativa subsp. japonica</name>
    <name type="common">Rice</name>
    <dbReference type="NCBI Taxonomy" id="39947"/>
    <lineage>
        <taxon>Eukaryota</taxon>
        <taxon>Viridiplantae</taxon>
        <taxon>Streptophyta</taxon>
        <taxon>Embryophyta</taxon>
        <taxon>Tracheophyta</taxon>
        <taxon>Spermatophyta</taxon>
        <taxon>Magnoliopsida</taxon>
        <taxon>Liliopsida</taxon>
        <taxon>Poales</taxon>
        <taxon>Poaceae</taxon>
        <taxon>BOP clade</taxon>
        <taxon>Oryzoideae</taxon>
        <taxon>Oryzeae</taxon>
        <taxon>Oryzinae</taxon>
        <taxon>Oryza</taxon>
        <taxon>Oryza sativa</taxon>
    </lineage>
</organism>
<dbReference type="InterPro" id="IPR041373">
    <property type="entry name" value="RT_RNaseH"/>
</dbReference>
<evidence type="ECO:0000256" key="1">
    <source>
        <dbReference type="ARBA" id="ARBA00022670"/>
    </source>
</evidence>
<dbReference type="FunFam" id="1.10.340.70:FF:000001">
    <property type="entry name" value="Retrovirus-related Pol polyprotein from transposon gypsy-like Protein"/>
    <property type="match status" value="1"/>
</dbReference>
<dbReference type="SUPFAM" id="SSF56672">
    <property type="entry name" value="DNA/RNA polymerases"/>
    <property type="match status" value="1"/>
</dbReference>
<dbReference type="InterPro" id="IPR041588">
    <property type="entry name" value="Integrase_H2C2"/>
</dbReference>
<dbReference type="InterPro" id="IPR000477">
    <property type="entry name" value="RT_dom"/>
</dbReference>
<evidence type="ECO:0000256" key="7">
    <source>
        <dbReference type="ARBA" id="ARBA00022759"/>
    </source>
</evidence>
<evidence type="ECO:0000256" key="11">
    <source>
        <dbReference type="ARBA" id="ARBA00022918"/>
    </source>
</evidence>
<keyword evidence="12" id="KW-0239">DNA-directed DNA polymerase</keyword>
<dbReference type="Pfam" id="PF17917">
    <property type="entry name" value="RT_RNaseH"/>
    <property type="match status" value="1"/>
</dbReference>
<dbReference type="PANTHER" id="PTHR37984:SF5">
    <property type="entry name" value="PROTEIN NYNRIN-LIKE"/>
    <property type="match status" value="1"/>
</dbReference>
<evidence type="ECO:0000259" key="17">
    <source>
        <dbReference type="PROSITE" id="PS50994"/>
    </source>
</evidence>
<evidence type="ECO:0000259" key="16">
    <source>
        <dbReference type="PROSITE" id="PS50878"/>
    </source>
</evidence>
<evidence type="ECO:0000313" key="18">
    <source>
        <dbReference type="EMBL" id="ABA95392.1"/>
    </source>
</evidence>
<keyword evidence="7" id="KW-0255">Endonuclease</keyword>
<dbReference type="InterPro" id="IPR056924">
    <property type="entry name" value="SH3_Tf2-1"/>
</dbReference>
<dbReference type="PANTHER" id="PTHR37984">
    <property type="entry name" value="PROTEIN CBG26694"/>
    <property type="match status" value="1"/>
</dbReference>
<dbReference type="EMBL" id="DP000010">
    <property type="protein sequence ID" value="ABA95392.1"/>
    <property type="molecule type" value="Genomic_DNA"/>
</dbReference>
<dbReference type="Pfam" id="PF17921">
    <property type="entry name" value="Integrase_H2C2"/>
    <property type="match status" value="1"/>
</dbReference>
<reference evidence="18" key="2">
    <citation type="submission" date="2005-04" db="EMBL/GenBank/DDBJ databases">
        <authorList>
            <person name="Buell C.R."/>
            <person name="Wing R.A."/>
            <person name="McCombie W.A."/>
            <person name="Ouyang S."/>
        </authorList>
    </citation>
    <scope>NUCLEOTIDE SEQUENCE</scope>
</reference>
<keyword evidence="9" id="KW-0460">Magnesium</keyword>
<dbReference type="PROSITE" id="PS50878">
    <property type="entry name" value="RT_POL"/>
    <property type="match status" value="1"/>
</dbReference>
<dbReference type="InterPro" id="IPR001584">
    <property type="entry name" value="Integrase_cat-core"/>
</dbReference>
<evidence type="ECO:0000256" key="6">
    <source>
        <dbReference type="ARBA" id="ARBA00022750"/>
    </source>
</evidence>
<dbReference type="GO" id="GO:0015074">
    <property type="term" value="P:DNA integration"/>
    <property type="evidence" value="ECO:0007669"/>
    <property type="project" value="UniProtKB-KW"/>
</dbReference>
<feature type="coiled-coil region" evidence="15">
    <location>
        <begin position="611"/>
        <end position="638"/>
    </location>
</feature>
<protein>
    <submittedName>
        <fullName evidence="18">Retrotransposon protein, putative, Ty3-gypsy subclass</fullName>
    </submittedName>
</protein>
<dbReference type="PROSITE" id="PS50994">
    <property type="entry name" value="INTEGRASE"/>
    <property type="match status" value="1"/>
</dbReference>
<dbReference type="GO" id="GO:0003964">
    <property type="term" value="F:RNA-directed DNA polymerase activity"/>
    <property type="evidence" value="ECO:0007669"/>
    <property type="project" value="UniProtKB-KW"/>
</dbReference>
<dbReference type="InterPro" id="IPR043128">
    <property type="entry name" value="Rev_trsase/Diguanyl_cyclase"/>
</dbReference>
<dbReference type="Pfam" id="PF00078">
    <property type="entry name" value="RVT_1"/>
    <property type="match status" value="1"/>
</dbReference>
<proteinExistence type="predicted"/>
<dbReference type="SUPFAM" id="SSF53098">
    <property type="entry name" value="Ribonuclease H-like"/>
    <property type="match status" value="1"/>
</dbReference>
<keyword evidence="15" id="KW-0175">Coiled coil</keyword>
<dbReference type="FunFam" id="3.10.20.370:FF:000001">
    <property type="entry name" value="Retrovirus-related Pol polyprotein from transposon 17.6-like protein"/>
    <property type="match status" value="1"/>
</dbReference>
<dbReference type="InterPro" id="IPR050951">
    <property type="entry name" value="Retrovirus_Pol_polyprotein"/>
</dbReference>
<evidence type="ECO:0000256" key="14">
    <source>
        <dbReference type="ARBA" id="ARBA00023172"/>
    </source>
</evidence>
<dbReference type="GO" id="GO:0004519">
    <property type="term" value="F:endonuclease activity"/>
    <property type="evidence" value="ECO:0007669"/>
    <property type="project" value="UniProtKB-KW"/>
</dbReference>
<keyword evidence="3" id="KW-0548">Nucleotidyltransferase</keyword>
<dbReference type="GO" id="GO:0006310">
    <property type="term" value="P:DNA recombination"/>
    <property type="evidence" value="ECO:0007669"/>
    <property type="project" value="UniProtKB-KW"/>
</dbReference>
<keyword evidence="8" id="KW-0378">Hydrolase</keyword>
<evidence type="ECO:0000256" key="15">
    <source>
        <dbReference type="SAM" id="Coils"/>
    </source>
</evidence>
<keyword evidence="11" id="KW-0695">RNA-directed DNA polymerase</keyword>
<evidence type="ECO:0000256" key="12">
    <source>
        <dbReference type="ARBA" id="ARBA00022932"/>
    </source>
</evidence>
<dbReference type="FunFam" id="3.30.420.10:FF:000032">
    <property type="entry name" value="Retrovirus-related Pol polyprotein from transposon 297-like Protein"/>
    <property type="match status" value="1"/>
</dbReference>
<dbReference type="Gene3D" id="1.10.340.70">
    <property type="match status" value="1"/>
</dbReference>
<dbReference type="FunFam" id="3.30.70.270:FF:000020">
    <property type="entry name" value="Transposon Tf2-6 polyprotein-like Protein"/>
    <property type="match status" value="1"/>
</dbReference>
<dbReference type="Gene3D" id="3.30.70.270">
    <property type="match status" value="2"/>
</dbReference>
<evidence type="ECO:0000256" key="3">
    <source>
        <dbReference type="ARBA" id="ARBA00022695"/>
    </source>
</evidence>
<keyword evidence="14" id="KW-0233">DNA recombination</keyword>
<evidence type="ECO:0000256" key="8">
    <source>
        <dbReference type="ARBA" id="ARBA00022801"/>
    </source>
</evidence>
<reference evidence="18" key="3">
    <citation type="submission" date="2006-01" db="EMBL/GenBank/DDBJ databases">
        <authorList>
            <person name="Buell R."/>
        </authorList>
    </citation>
    <scope>NUCLEOTIDE SEQUENCE</scope>
</reference>
<feature type="domain" description="Reverse transcriptase" evidence="16">
    <location>
        <begin position="1"/>
        <end position="62"/>
    </location>
</feature>
<dbReference type="GO" id="GO:0003677">
    <property type="term" value="F:DNA binding"/>
    <property type="evidence" value="ECO:0007669"/>
    <property type="project" value="UniProtKB-KW"/>
</dbReference>
<keyword evidence="13" id="KW-0238">DNA-binding</keyword>
<evidence type="ECO:0000256" key="5">
    <source>
        <dbReference type="ARBA" id="ARBA00022723"/>
    </source>
</evidence>
<keyword evidence="6" id="KW-0064">Aspartyl protease</keyword>
<dbReference type="CDD" id="cd09274">
    <property type="entry name" value="RNase_HI_RT_Ty3"/>
    <property type="match status" value="1"/>
</dbReference>
<keyword evidence="1" id="KW-0645">Protease</keyword>
<dbReference type="GO" id="GO:0046872">
    <property type="term" value="F:metal ion binding"/>
    <property type="evidence" value="ECO:0007669"/>
    <property type="project" value="UniProtKB-KW"/>
</dbReference>
<dbReference type="Gene3D" id="3.30.420.10">
    <property type="entry name" value="Ribonuclease H-like superfamily/Ribonuclease H"/>
    <property type="match status" value="1"/>
</dbReference>
<dbReference type="GO" id="GO:0003887">
    <property type="term" value="F:DNA-directed DNA polymerase activity"/>
    <property type="evidence" value="ECO:0007669"/>
    <property type="project" value="UniProtKB-KW"/>
</dbReference>
<keyword evidence="10" id="KW-0229">DNA integration</keyword>